<dbReference type="Gene3D" id="3.40.50.300">
    <property type="entry name" value="P-loop containing nucleotide triphosphate hydrolases"/>
    <property type="match status" value="2"/>
</dbReference>
<dbReference type="SMART" id="SM00341">
    <property type="entry name" value="HRDC"/>
    <property type="match status" value="1"/>
</dbReference>
<evidence type="ECO:0000256" key="13">
    <source>
        <dbReference type="ARBA" id="ARBA00023204"/>
    </source>
</evidence>
<evidence type="ECO:0000256" key="10">
    <source>
        <dbReference type="ARBA" id="ARBA00022840"/>
    </source>
</evidence>
<keyword evidence="4" id="KW-0479">Metal-binding</keyword>
<dbReference type="SMART" id="SM00487">
    <property type="entry name" value="DEXDc"/>
    <property type="match status" value="1"/>
</dbReference>
<dbReference type="PANTHER" id="PTHR13710:SF105">
    <property type="entry name" value="ATP-DEPENDENT DNA HELICASE Q1"/>
    <property type="match status" value="1"/>
</dbReference>
<dbReference type="PROSITE" id="PS50967">
    <property type="entry name" value="HRDC"/>
    <property type="match status" value="1"/>
</dbReference>
<evidence type="ECO:0000256" key="11">
    <source>
        <dbReference type="ARBA" id="ARBA00023125"/>
    </source>
</evidence>
<gene>
    <name evidence="20" type="ORF">CA834_11665</name>
</gene>
<keyword evidence="21" id="KW-1185">Reference proteome</keyword>
<dbReference type="Pfam" id="PF09382">
    <property type="entry name" value="RQC"/>
    <property type="match status" value="1"/>
</dbReference>
<dbReference type="GO" id="GO:0006281">
    <property type="term" value="P:DNA repair"/>
    <property type="evidence" value="ECO:0007669"/>
    <property type="project" value="UniProtKB-KW"/>
</dbReference>
<dbReference type="NCBIfam" id="TIGR00614">
    <property type="entry name" value="recQ_fam"/>
    <property type="match status" value="1"/>
</dbReference>
<evidence type="ECO:0000256" key="14">
    <source>
        <dbReference type="ARBA" id="ARBA00023235"/>
    </source>
</evidence>
<name>A0A265UQM9_9FLAO</name>
<dbReference type="Pfam" id="PF00570">
    <property type="entry name" value="HRDC"/>
    <property type="match status" value="1"/>
</dbReference>
<dbReference type="GO" id="GO:0046872">
    <property type="term" value="F:metal ion binding"/>
    <property type="evidence" value="ECO:0007669"/>
    <property type="project" value="UniProtKB-KW"/>
</dbReference>
<dbReference type="GO" id="GO:0006260">
    <property type="term" value="P:DNA replication"/>
    <property type="evidence" value="ECO:0007669"/>
    <property type="project" value="InterPro"/>
</dbReference>
<dbReference type="InterPro" id="IPR036390">
    <property type="entry name" value="WH_DNA-bd_sf"/>
</dbReference>
<feature type="domain" description="HRDC" evidence="17">
    <location>
        <begin position="536"/>
        <end position="616"/>
    </location>
</feature>
<evidence type="ECO:0000256" key="1">
    <source>
        <dbReference type="ARBA" id="ARBA00001946"/>
    </source>
</evidence>
<dbReference type="CDD" id="cd18794">
    <property type="entry name" value="SF2_C_RecQ"/>
    <property type="match status" value="1"/>
</dbReference>
<dbReference type="Pfam" id="PF21220">
    <property type="entry name" value="RecQ-1-like_HTH"/>
    <property type="match status" value="1"/>
</dbReference>
<dbReference type="FunFam" id="3.40.50.300:FF:000156">
    <property type="entry name" value="ATP-dependent DNA helicase recQ"/>
    <property type="match status" value="1"/>
</dbReference>
<dbReference type="InterPro" id="IPR010997">
    <property type="entry name" value="HRDC-like_sf"/>
</dbReference>
<dbReference type="GO" id="GO:0006310">
    <property type="term" value="P:DNA recombination"/>
    <property type="evidence" value="ECO:0007669"/>
    <property type="project" value="UniProtKB-UniRule"/>
</dbReference>
<keyword evidence="6" id="KW-0227">DNA damage</keyword>
<dbReference type="EC" id="5.6.2.4" evidence="16"/>
<proteinExistence type="inferred from homology"/>
<dbReference type="GO" id="GO:0043138">
    <property type="term" value="F:3'-5' DNA helicase activity"/>
    <property type="evidence" value="ECO:0007669"/>
    <property type="project" value="UniProtKB-EC"/>
</dbReference>
<evidence type="ECO:0000259" key="17">
    <source>
        <dbReference type="PROSITE" id="PS50967"/>
    </source>
</evidence>
<keyword evidence="13" id="KW-0234">DNA repair</keyword>
<evidence type="ECO:0000256" key="16">
    <source>
        <dbReference type="NCBIfam" id="TIGR01389"/>
    </source>
</evidence>
<dbReference type="GO" id="GO:0043590">
    <property type="term" value="C:bacterial nucleoid"/>
    <property type="evidence" value="ECO:0007669"/>
    <property type="project" value="TreeGrafter"/>
</dbReference>
<comment type="cofactor">
    <cofactor evidence="1">
        <name>Mg(2+)</name>
        <dbReference type="ChEBI" id="CHEBI:18420"/>
    </cofactor>
</comment>
<keyword evidence="12" id="KW-0233">DNA recombination</keyword>
<dbReference type="Gene3D" id="1.10.150.80">
    <property type="entry name" value="HRDC domain"/>
    <property type="match status" value="1"/>
</dbReference>
<dbReference type="Gene3D" id="1.10.10.10">
    <property type="entry name" value="Winged helix-like DNA-binding domain superfamily/Winged helix DNA-binding domain"/>
    <property type="match status" value="1"/>
</dbReference>
<comment type="cofactor">
    <cofactor evidence="2">
        <name>Zn(2+)</name>
        <dbReference type="ChEBI" id="CHEBI:29105"/>
    </cofactor>
</comment>
<dbReference type="GO" id="GO:0009432">
    <property type="term" value="P:SOS response"/>
    <property type="evidence" value="ECO:0007669"/>
    <property type="project" value="UniProtKB-UniRule"/>
</dbReference>
<dbReference type="PANTHER" id="PTHR13710">
    <property type="entry name" value="DNA HELICASE RECQ FAMILY MEMBER"/>
    <property type="match status" value="1"/>
</dbReference>
<dbReference type="GO" id="GO:0030894">
    <property type="term" value="C:replisome"/>
    <property type="evidence" value="ECO:0007669"/>
    <property type="project" value="TreeGrafter"/>
</dbReference>
<evidence type="ECO:0000259" key="18">
    <source>
        <dbReference type="PROSITE" id="PS51192"/>
    </source>
</evidence>
<comment type="similarity">
    <text evidence="3">Belongs to the helicase family. RecQ subfamily.</text>
</comment>
<dbReference type="Pfam" id="PF16124">
    <property type="entry name" value="RecQ_Zn_bind"/>
    <property type="match status" value="1"/>
</dbReference>
<dbReference type="SMART" id="SM00956">
    <property type="entry name" value="RQC"/>
    <property type="match status" value="1"/>
</dbReference>
<dbReference type="SUPFAM" id="SSF47819">
    <property type="entry name" value="HRDC-like"/>
    <property type="match status" value="1"/>
</dbReference>
<dbReference type="InterPro" id="IPR032284">
    <property type="entry name" value="RecQ_Zn-bd"/>
</dbReference>
<evidence type="ECO:0000256" key="7">
    <source>
        <dbReference type="ARBA" id="ARBA00022801"/>
    </source>
</evidence>
<feature type="domain" description="Helicase ATP-binding" evidence="18">
    <location>
        <begin position="29"/>
        <end position="201"/>
    </location>
</feature>
<dbReference type="InterPro" id="IPR018982">
    <property type="entry name" value="RQC_domain"/>
</dbReference>
<dbReference type="SMART" id="SM00490">
    <property type="entry name" value="HELICc"/>
    <property type="match status" value="1"/>
</dbReference>
<dbReference type="InterPro" id="IPR001650">
    <property type="entry name" value="Helicase_C-like"/>
</dbReference>
<dbReference type="InterPro" id="IPR002121">
    <property type="entry name" value="HRDC_dom"/>
</dbReference>
<feature type="domain" description="Helicase C-terminal" evidence="19">
    <location>
        <begin position="222"/>
        <end position="379"/>
    </location>
</feature>
<protein>
    <recommendedName>
        <fullName evidence="16">DNA helicase RecQ</fullName>
        <ecNumber evidence="16">5.6.2.4</ecNumber>
    </recommendedName>
</protein>
<dbReference type="SUPFAM" id="SSF46785">
    <property type="entry name" value="Winged helix' DNA-binding domain"/>
    <property type="match status" value="1"/>
</dbReference>
<dbReference type="InterPro" id="IPR048671">
    <property type="entry name" value="RecQ-1-like_HTH"/>
</dbReference>
<dbReference type="PROSITE" id="PS51192">
    <property type="entry name" value="HELICASE_ATP_BIND_1"/>
    <property type="match status" value="1"/>
</dbReference>
<keyword evidence="9" id="KW-0862">Zinc</keyword>
<evidence type="ECO:0000256" key="3">
    <source>
        <dbReference type="ARBA" id="ARBA00005446"/>
    </source>
</evidence>
<dbReference type="GO" id="GO:0003677">
    <property type="term" value="F:DNA binding"/>
    <property type="evidence" value="ECO:0007669"/>
    <property type="project" value="UniProtKB-KW"/>
</dbReference>
<comment type="catalytic activity">
    <reaction evidence="15">
        <text>Couples ATP hydrolysis with the unwinding of duplex DNA by translocating in the 3'-5' direction.</text>
        <dbReference type="EC" id="5.6.2.4"/>
    </reaction>
</comment>
<dbReference type="OrthoDB" id="9763310at2"/>
<dbReference type="AlphaFoldDB" id="A0A265UQM9"/>
<dbReference type="CDD" id="cd17920">
    <property type="entry name" value="DEXHc_RecQ"/>
    <property type="match status" value="1"/>
</dbReference>
<dbReference type="GO" id="GO:0005737">
    <property type="term" value="C:cytoplasm"/>
    <property type="evidence" value="ECO:0007669"/>
    <property type="project" value="TreeGrafter"/>
</dbReference>
<dbReference type="InterPro" id="IPR036388">
    <property type="entry name" value="WH-like_DNA-bd_sf"/>
</dbReference>
<keyword evidence="10" id="KW-0067">ATP-binding</keyword>
<evidence type="ECO:0000256" key="6">
    <source>
        <dbReference type="ARBA" id="ARBA00022763"/>
    </source>
</evidence>
<keyword evidence="11" id="KW-0238">DNA-binding</keyword>
<dbReference type="InterPro" id="IPR014001">
    <property type="entry name" value="Helicase_ATP-bd"/>
</dbReference>
<evidence type="ECO:0000259" key="19">
    <source>
        <dbReference type="PROSITE" id="PS51194"/>
    </source>
</evidence>
<evidence type="ECO:0000256" key="12">
    <source>
        <dbReference type="ARBA" id="ARBA00023172"/>
    </source>
</evidence>
<dbReference type="SUPFAM" id="SSF52540">
    <property type="entry name" value="P-loop containing nucleoside triphosphate hydrolases"/>
    <property type="match status" value="1"/>
</dbReference>
<dbReference type="InterPro" id="IPR027417">
    <property type="entry name" value="P-loop_NTPase"/>
</dbReference>
<evidence type="ECO:0000313" key="20">
    <source>
        <dbReference type="EMBL" id="OZV67600.1"/>
    </source>
</evidence>
<evidence type="ECO:0000256" key="5">
    <source>
        <dbReference type="ARBA" id="ARBA00022741"/>
    </source>
</evidence>
<dbReference type="InterPro" id="IPR011545">
    <property type="entry name" value="DEAD/DEAH_box_helicase_dom"/>
</dbReference>
<dbReference type="Proteomes" id="UP000216840">
    <property type="component" value="Unassembled WGS sequence"/>
</dbReference>
<dbReference type="InterPro" id="IPR004589">
    <property type="entry name" value="DNA_helicase_ATP-dep_RecQ"/>
</dbReference>
<organism evidence="20 21">
    <name type="scientific">Winogradskyella aurantia</name>
    <dbReference type="NCBI Taxonomy" id="1915063"/>
    <lineage>
        <taxon>Bacteria</taxon>
        <taxon>Pseudomonadati</taxon>
        <taxon>Bacteroidota</taxon>
        <taxon>Flavobacteriia</taxon>
        <taxon>Flavobacteriales</taxon>
        <taxon>Flavobacteriaceae</taxon>
        <taxon>Winogradskyella</taxon>
    </lineage>
</organism>
<evidence type="ECO:0000256" key="9">
    <source>
        <dbReference type="ARBA" id="ARBA00022833"/>
    </source>
</evidence>
<dbReference type="FunFam" id="3.40.50.300:FF:001051">
    <property type="entry name" value="ATP-dependent DNA helicase RecQ"/>
    <property type="match status" value="1"/>
</dbReference>
<evidence type="ECO:0000256" key="4">
    <source>
        <dbReference type="ARBA" id="ARBA00022723"/>
    </source>
</evidence>
<dbReference type="InterPro" id="IPR044876">
    <property type="entry name" value="HRDC_dom_sf"/>
</dbReference>
<dbReference type="GO" id="GO:0016787">
    <property type="term" value="F:hydrolase activity"/>
    <property type="evidence" value="ECO:0007669"/>
    <property type="project" value="UniProtKB-KW"/>
</dbReference>
<dbReference type="GO" id="GO:0005524">
    <property type="term" value="F:ATP binding"/>
    <property type="evidence" value="ECO:0007669"/>
    <property type="project" value="UniProtKB-KW"/>
</dbReference>
<dbReference type="Gene3D" id="1.10.10.1390">
    <property type="entry name" value="ATP-dependent DNA helicase RecQ"/>
    <property type="match status" value="1"/>
</dbReference>
<evidence type="ECO:0000256" key="15">
    <source>
        <dbReference type="ARBA" id="ARBA00034617"/>
    </source>
</evidence>
<dbReference type="NCBIfam" id="TIGR01389">
    <property type="entry name" value="recQ"/>
    <property type="match status" value="1"/>
</dbReference>
<comment type="caution">
    <text evidence="20">The sequence shown here is derived from an EMBL/GenBank/DDBJ whole genome shotgun (WGS) entry which is preliminary data.</text>
</comment>
<evidence type="ECO:0000313" key="21">
    <source>
        <dbReference type="Proteomes" id="UP000216840"/>
    </source>
</evidence>
<keyword evidence="7" id="KW-0378">Hydrolase</keyword>
<dbReference type="Pfam" id="PF00271">
    <property type="entry name" value="Helicase_C"/>
    <property type="match status" value="1"/>
</dbReference>
<keyword evidence="5" id="KW-0547">Nucleotide-binding</keyword>
<reference evidence="20 21" key="1">
    <citation type="submission" date="2017-05" db="EMBL/GenBank/DDBJ databases">
        <title>The draft genome sequence of Idiomarina salinarum WNB302.</title>
        <authorList>
            <person name="Sun Y."/>
            <person name="Chen B."/>
            <person name="Du Z."/>
        </authorList>
    </citation>
    <scope>NUCLEOTIDE SEQUENCE [LARGE SCALE GENOMIC DNA]</scope>
    <source>
        <strain evidence="20 21">WNB302</strain>
    </source>
</reference>
<dbReference type="PROSITE" id="PS51194">
    <property type="entry name" value="HELICASE_CTER"/>
    <property type="match status" value="1"/>
</dbReference>
<dbReference type="EMBL" id="NGJN01000006">
    <property type="protein sequence ID" value="OZV67600.1"/>
    <property type="molecule type" value="Genomic_DNA"/>
</dbReference>
<evidence type="ECO:0000256" key="8">
    <source>
        <dbReference type="ARBA" id="ARBA00022806"/>
    </source>
</evidence>
<dbReference type="Pfam" id="PF00270">
    <property type="entry name" value="DEAD"/>
    <property type="match status" value="1"/>
</dbReference>
<keyword evidence="14" id="KW-0413">Isomerase</keyword>
<keyword evidence="8 20" id="KW-0347">Helicase</keyword>
<dbReference type="GO" id="GO:0009378">
    <property type="term" value="F:four-way junction helicase activity"/>
    <property type="evidence" value="ECO:0007669"/>
    <property type="project" value="TreeGrafter"/>
</dbReference>
<sequence length="733" mass="82557">MSIAEIDLHSALKKYFGFSGFKGLQEEVIKNVIEGNNTFVIMPTGGGKSLCYQLPALIKEGTAIVVSPLIALMKNQVDAIRGISDNEGVAHVLNSSLNKTEIKRVKEDIVNGITKLLYVAPESLTKEEYVDFLRSVKVSFMAVDEAHCISEWGHDFRPEYRNLKHIIKRIGDNIPIVGLTATATPKVQEDILKSLGMTDAVTFKASFNRPNLYYEVRPKTKNVDADIIRFIKQNEGKSGIVYCLSRKRVEELAQVLQVNGIKAVPYHAGLDAKTRVKHQDMFLMEDVDVVVATIAFGMGIDKPDVRFVIHHDIPKSIESYYQETGRAGRDGGEGHCLAFYAYKDIEKLEKFMSGKPVAEQEIGHALLQEVVAFAETSVSRRKFILHYFGEEFDNDTGEGGDMDDNVRNPKKQVEAKDDVKILLETVEKTNEKYKSKDLVRVIVGKSNALISSHKTDAQAFFGIGQDKDSRHWMALIRQVLVAGLLKKDIETYGVLRLSDEGRSFIKKPSSFMMAEDHVYDDTNNDGIVTNTKAGGGVADENLMKMLKDLRKRSAKSLGVPPFVIFQDPSLEDMALKYPINLEELSNVHGVGESKAKKYGKDFVQLIEQYVEDNDIVRPDDMVVKSTGSNSALKLYIIQNVDRKLPLDDIASAKGMEMPEFIKEMETIVYSGTKLNIDYWIDEILDEDQQEEIHDYFMESESDKISDAIEEFDGDYEDEELRLYRIKFISEVAN</sequence>
<accession>A0A265UQM9</accession>
<evidence type="ECO:0000256" key="2">
    <source>
        <dbReference type="ARBA" id="ARBA00001947"/>
    </source>
</evidence>
<dbReference type="RefSeq" id="WP_094968895.1">
    <property type="nucleotide sequence ID" value="NZ_NGJN01000006.1"/>
</dbReference>
<dbReference type="InterPro" id="IPR006293">
    <property type="entry name" value="DNA_helicase_ATP-dep_RecQ_bac"/>
</dbReference>